<dbReference type="PANTHER" id="PTHR43580">
    <property type="entry name" value="OXIDOREDUCTASE GLYR1-RELATED"/>
    <property type="match status" value="1"/>
</dbReference>
<reference evidence="6 7" key="1">
    <citation type="submission" date="2021-06" db="EMBL/GenBank/DDBJ databases">
        <authorList>
            <person name="Kallberg Y."/>
            <person name="Tangrot J."/>
            <person name="Rosling A."/>
        </authorList>
    </citation>
    <scope>NUCLEOTIDE SEQUENCE [LARGE SCALE GENOMIC DNA]</scope>
    <source>
        <strain evidence="6 7">120-4 pot B 10/14</strain>
    </source>
</reference>
<evidence type="ECO:0000259" key="5">
    <source>
        <dbReference type="Pfam" id="PF14833"/>
    </source>
</evidence>
<dbReference type="PIRSF" id="PIRSF000103">
    <property type="entry name" value="HIBADH"/>
    <property type="match status" value="1"/>
</dbReference>
<dbReference type="SUPFAM" id="SSF48179">
    <property type="entry name" value="6-phosphogluconate dehydrogenase C-terminal domain-like"/>
    <property type="match status" value="1"/>
</dbReference>
<keyword evidence="2" id="KW-0560">Oxidoreductase</keyword>
<sequence length="335" mass="36974">MSSNSDRYAFIGLGAMGLPMAINLQTHFSSSNLPPLIVYNRTFSKTQSVKEIGAIAATNLKQAIENANIIFTSLANDDAVNQVYDQLLKELELINDNNKKKRIFIETSTIHPATISALREKVEKANNTFLLHCPVWGSSKAAKDAQLSIITSGNQGAIDYILPLLVPVLGKQTLPAGSKNLPINASSLKMSFLILIPYNILNYIIGDDVKKAAKYKLMGNYFVLGTIELLSEGITFAEKSGLEKEMVLEYISSVYSPSIYLHYGTKMIEESFDKDVGFNVINGLKDIGHIQQLAKDSGTYVPIADLMNKHLNYSKDYEPGADNYDWSCMIGSLRV</sequence>
<dbReference type="SUPFAM" id="SSF51735">
    <property type="entry name" value="NAD(P)-binding Rossmann-fold domains"/>
    <property type="match status" value="1"/>
</dbReference>
<dbReference type="InterPro" id="IPR036291">
    <property type="entry name" value="NAD(P)-bd_dom_sf"/>
</dbReference>
<dbReference type="Proteomes" id="UP000789901">
    <property type="component" value="Unassembled WGS sequence"/>
</dbReference>
<protein>
    <submittedName>
        <fullName evidence="6">34296_t:CDS:1</fullName>
    </submittedName>
</protein>
<feature type="non-terminal residue" evidence="6">
    <location>
        <position position="335"/>
    </location>
</feature>
<evidence type="ECO:0000256" key="2">
    <source>
        <dbReference type="ARBA" id="ARBA00023002"/>
    </source>
</evidence>
<dbReference type="InterPro" id="IPR006115">
    <property type="entry name" value="6PGDH_NADP-bd"/>
</dbReference>
<organism evidence="6 7">
    <name type="scientific">Gigaspora margarita</name>
    <dbReference type="NCBI Taxonomy" id="4874"/>
    <lineage>
        <taxon>Eukaryota</taxon>
        <taxon>Fungi</taxon>
        <taxon>Fungi incertae sedis</taxon>
        <taxon>Mucoromycota</taxon>
        <taxon>Glomeromycotina</taxon>
        <taxon>Glomeromycetes</taxon>
        <taxon>Diversisporales</taxon>
        <taxon>Gigasporaceae</taxon>
        <taxon>Gigaspora</taxon>
    </lineage>
</organism>
<dbReference type="InterPro" id="IPR013328">
    <property type="entry name" value="6PGD_dom2"/>
</dbReference>
<dbReference type="InterPro" id="IPR015815">
    <property type="entry name" value="HIBADH-related"/>
</dbReference>
<evidence type="ECO:0000313" key="7">
    <source>
        <dbReference type="Proteomes" id="UP000789901"/>
    </source>
</evidence>
<dbReference type="InterPro" id="IPR029154">
    <property type="entry name" value="HIBADH-like_NADP-bd"/>
</dbReference>
<name>A0ABN7UPE7_GIGMA</name>
<keyword evidence="3" id="KW-0520">NAD</keyword>
<dbReference type="PROSITE" id="PS00895">
    <property type="entry name" value="3_HYDROXYISOBUT_DH"/>
    <property type="match status" value="1"/>
</dbReference>
<feature type="domain" description="6-phosphogluconate dehydrogenase NADP-binding" evidence="4">
    <location>
        <begin position="8"/>
        <end position="165"/>
    </location>
</feature>
<dbReference type="InterPro" id="IPR002204">
    <property type="entry name" value="3-OH-isobutyrate_DH-rel_CS"/>
</dbReference>
<comment type="caution">
    <text evidence="6">The sequence shown here is derived from an EMBL/GenBank/DDBJ whole genome shotgun (WGS) entry which is preliminary data.</text>
</comment>
<feature type="domain" description="3-hydroxyisobutyrate dehydrogenase-like NAD-binding" evidence="5">
    <location>
        <begin position="213"/>
        <end position="314"/>
    </location>
</feature>
<dbReference type="Pfam" id="PF14833">
    <property type="entry name" value="NAD_binding_11"/>
    <property type="match status" value="1"/>
</dbReference>
<evidence type="ECO:0000259" key="4">
    <source>
        <dbReference type="Pfam" id="PF03446"/>
    </source>
</evidence>
<dbReference type="InterPro" id="IPR008927">
    <property type="entry name" value="6-PGluconate_DH-like_C_sf"/>
</dbReference>
<gene>
    <name evidence="6" type="ORF">GMARGA_LOCUS9097</name>
</gene>
<evidence type="ECO:0000313" key="6">
    <source>
        <dbReference type="EMBL" id="CAG8645944.1"/>
    </source>
</evidence>
<proteinExistence type="inferred from homology"/>
<dbReference type="PANTHER" id="PTHR43580:SF8">
    <property type="entry name" value="6-PHOSPHOGLUCONATE DEHYDROGENASE NADP-BINDING DOMAIN-CONTAINING PROTEIN-RELATED"/>
    <property type="match status" value="1"/>
</dbReference>
<dbReference type="Pfam" id="PF03446">
    <property type="entry name" value="NAD_binding_2"/>
    <property type="match status" value="1"/>
</dbReference>
<evidence type="ECO:0000256" key="3">
    <source>
        <dbReference type="ARBA" id="ARBA00023027"/>
    </source>
</evidence>
<dbReference type="InterPro" id="IPR051265">
    <property type="entry name" value="HIBADH-related_NP60_sf"/>
</dbReference>
<accession>A0ABN7UPE7</accession>
<comment type="similarity">
    <text evidence="1">Belongs to the HIBADH-related family. NP60 subfamily.</text>
</comment>
<evidence type="ECO:0000256" key="1">
    <source>
        <dbReference type="ARBA" id="ARBA00007598"/>
    </source>
</evidence>
<keyword evidence="7" id="KW-1185">Reference proteome</keyword>
<dbReference type="Gene3D" id="1.10.1040.10">
    <property type="entry name" value="N-(1-d-carboxylethyl)-l-norvaline Dehydrogenase, domain 2"/>
    <property type="match status" value="1"/>
</dbReference>
<dbReference type="Gene3D" id="3.40.50.720">
    <property type="entry name" value="NAD(P)-binding Rossmann-like Domain"/>
    <property type="match status" value="1"/>
</dbReference>
<dbReference type="EMBL" id="CAJVQB010004797">
    <property type="protein sequence ID" value="CAG8645944.1"/>
    <property type="molecule type" value="Genomic_DNA"/>
</dbReference>